<dbReference type="PANTHER" id="PTHR41252:SF1">
    <property type="entry name" value="BLR2505 PROTEIN"/>
    <property type="match status" value="1"/>
</dbReference>
<dbReference type="InterPro" id="IPR032710">
    <property type="entry name" value="NTF2-like_dom_sf"/>
</dbReference>
<name>A0A9X3MNA2_9ACTN</name>
<evidence type="ECO:0000259" key="1">
    <source>
        <dbReference type="Pfam" id="PF12680"/>
    </source>
</evidence>
<sequence length="133" mass="14709">MSNRELIERYVHALQTGDQPTVRASFAEHATWTLDGELPLSGTWNGRDAIMDDFFGQVRKLYAPGSVSLEITSLTAEDDRVALEWTSRARTADGAPYENHCAAVFTLADGEIVTVREYMDTDYALSAFTRSAG</sequence>
<accession>A0A9X3MNA2</accession>
<dbReference type="PANTHER" id="PTHR41252">
    <property type="entry name" value="BLR2505 PROTEIN"/>
    <property type="match status" value="1"/>
</dbReference>
<proteinExistence type="predicted"/>
<protein>
    <submittedName>
        <fullName evidence="2">Nuclear transport factor 2 family protein</fullName>
    </submittedName>
</protein>
<dbReference type="EMBL" id="JAPDOD010000003">
    <property type="protein sequence ID" value="MDA0159619.1"/>
    <property type="molecule type" value="Genomic_DNA"/>
</dbReference>
<dbReference type="AlphaFoldDB" id="A0A9X3MNA2"/>
<evidence type="ECO:0000313" key="3">
    <source>
        <dbReference type="Proteomes" id="UP001149140"/>
    </source>
</evidence>
<dbReference type="SUPFAM" id="SSF54427">
    <property type="entry name" value="NTF2-like"/>
    <property type="match status" value="1"/>
</dbReference>
<keyword evidence="3" id="KW-1185">Reference proteome</keyword>
<dbReference type="Pfam" id="PF12680">
    <property type="entry name" value="SnoaL_2"/>
    <property type="match status" value="1"/>
</dbReference>
<feature type="domain" description="SnoaL-like" evidence="1">
    <location>
        <begin position="7"/>
        <end position="113"/>
    </location>
</feature>
<reference evidence="2" key="1">
    <citation type="submission" date="2022-10" db="EMBL/GenBank/DDBJ databases">
        <title>The WGS of Solirubrobacter ginsenosidimutans DSM 21036.</title>
        <authorList>
            <person name="Jiang Z."/>
        </authorList>
    </citation>
    <scope>NUCLEOTIDE SEQUENCE</scope>
    <source>
        <strain evidence="2">DSM 21036</strain>
    </source>
</reference>
<organism evidence="2 3">
    <name type="scientific">Solirubrobacter ginsenosidimutans</name>
    <dbReference type="NCBI Taxonomy" id="490573"/>
    <lineage>
        <taxon>Bacteria</taxon>
        <taxon>Bacillati</taxon>
        <taxon>Actinomycetota</taxon>
        <taxon>Thermoleophilia</taxon>
        <taxon>Solirubrobacterales</taxon>
        <taxon>Solirubrobacteraceae</taxon>
        <taxon>Solirubrobacter</taxon>
    </lineage>
</organism>
<comment type="caution">
    <text evidence="2">The sequence shown here is derived from an EMBL/GenBank/DDBJ whole genome shotgun (WGS) entry which is preliminary data.</text>
</comment>
<dbReference type="InterPro" id="IPR037401">
    <property type="entry name" value="SnoaL-like"/>
</dbReference>
<dbReference type="Gene3D" id="3.10.450.50">
    <property type="match status" value="1"/>
</dbReference>
<dbReference type="RefSeq" id="WP_270038380.1">
    <property type="nucleotide sequence ID" value="NZ_JAPDOD010000003.1"/>
</dbReference>
<gene>
    <name evidence="2" type="ORF">OM076_05040</name>
</gene>
<evidence type="ECO:0000313" key="2">
    <source>
        <dbReference type="EMBL" id="MDA0159619.1"/>
    </source>
</evidence>
<dbReference type="Proteomes" id="UP001149140">
    <property type="component" value="Unassembled WGS sequence"/>
</dbReference>